<sequence>MLYQAALGLIYLHKKHIVHGNLSSAKLLVTEQGDVKLFGFGATLEKQNNKSNALKSDAREEFSAPECIGIDPNGAYRGDRHSASFESDVYSFGLTIVEAIVKRDPFAGMTLQDIRILKQSSGFVQPAEMSDDAWTLVEQMCLCDPRQRVALGYVAEQLRRTIRTEEEMAFQTSTLAHPDTVQRPRIHDMSESGGVQTVADSVRPASQNEIFKELNQMLVGMAGNSKNGSYIEGQSAVDTVSGPVEILPLGQVPTANIPEATTTAYHQVNPQLVSLVSSRETYVLVREAVANAVLVYHCYTDWRIDAIAVIDAEEVHFNVSFYHVVASENIRVDFNLLMGEDERNRCQHGRHDKRYTQALFCEMREFEELLDLIKDQAHPLLRERAAQELKDACIHQPNRDVLRSALSERLAFVVQHLLADANETVVRCGVLIILCFARDQAEWEGLRSLEALCSDIAIRLRSYSSLRLIGELVDFQLSRMAVRGRFRGTSPPDDYVSSERSRADDLLKAAGAGNIKAMERLDQGGTDLSFRSKDDRIALLSAAENGNVQVVRYLVERGIGIDTSYNNGKTVLLVAAENGHLEVVRYLMEQGAGTQCVDSDGNSVLHVLLLREDTKEIDLLPLVKLLLERGLSPLTTNQKGLSPKSIASSKQFLRVVTLIEEFASRDERSWFIPYDSIAKVGHAIAHGGFGSVYLAKWQHTDIVIKEFSDIEQHRFMDEVEVWSQLNHPNVVQFYGANHRDEPRFIVSMYASKGGLVDYLKHEKEQGRDVTWRKLKEVAVGLSLYASARDHSLWANIVVSSDGTAMLIDFGLSFFESDSDPWVKNIEDTLDAWAWRAPEYPNLSVETPTRKSDVYSLGMVIIEAVTGRCPWSEHSDTEIREFLRAGVSRQRDECQARKWPVGGERLGRRAAATSTELMTRREHSVYGLASNGYGGHVVSDDMNTREGERSHHGAEDEDADGQSTRNDSASESSSTAHRRRKRSAESSASSSDTERNAASIASKQPRKPTYLVRKEEKELLVEEIRLLESRLELLKVRAGLPTQSEEKSLAHTVESNATITDAIHTQLLQISSVQSLVARHLHELPVNPMSMFIYLSKNLEERRTTLRGIRESKFQRAISLVQERMRFLDESKPYFTEERYVTDDGAYHCKRFEIQQFEGLESVKQLYDTLRYYLSNMEISISEMLGHVTIRENMDSVDPQIWNHRLVSSSVHGLIMEMNSVGFAEYYEQYAPMQNQEFAVVAADTVDADELYPYVPEARVRRDATVAITMNSYRSPDTLELVVVLKRCTFLKLHPPQFPLQKEVLEELRANISTWSNVMSTFLVDTVRQSRRRQQQPS</sequence>
<name>A0A8K1FJL5_PYTOL</name>
<dbReference type="EMBL" id="SPLM01000075">
    <property type="protein sequence ID" value="TMW61937.1"/>
    <property type="molecule type" value="Genomic_DNA"/>
</dbReference>
<dbReference type="SMART" id="SM00248">
    <property type="entry name" value="ANK"/>
    <property type="match status" value="3"/>
</dbReference>
<dbReference type="InterPro" id="IPR011009">
    <property type="entry name" value="Kinase-like_dom_sf"/>
</dbReference>
<dbReference type="InterPro" id="IPR051681">
    <property type="entry name" value="Ser/Thr_Kinases-Pseudokinases"/>
</dbReference>
<protein>
    <recommendedName>
        <fullName evidence="4">Protein kinase domain-containing protein</fullName>
    </recommendedName>
</protein>
<feature type="domain" description="Protein kinase" evidence="4">
    <location>
        <begin position="1"/>
        <end position="162"/>
    </location>
</feature>
<proteinExistence type="inferred from homology"/>
<evidence type="ECO:0000256" key="2">
    <source>
        <dbReference type="PROSITE-ProRule" id="PRU00023"/>
    </source>
</evidence>
<dbReference type="Pfam" id="PF07714">
    <property type="entry name" value="PK_Tyr_Ser-Thr"/>
    <property type="match status" value="2"/>
</dbReference>
<dbReference type="Proteomes" id="UP000794436">
    <property type="component" value="Unassembled WGS sequence"/>
</dbReference>
<dbReference type="InterPro" id="IPR000719">
    <property type="entry name" value="Prot_kinase_dom"/>
</dbReference>
<dbReference type="PANTHER" id="PTHR44329">
    <property type="entry name" value="SERINE/THREONINE-PROTEIN KINASE TNNI3K-RELATED"/>
    <property type="match status" value="1"/>
</dbReference>
<dbReference type="InterPro" id="IPR002110">
    <property type="entry name" value="Ankyrin_rpt"/>
</dbReference>
<reference evidence="5" key="1">
    <citation type="submission" date="2019-03" db="EMBL/GenBank/DDBJ databases">
        <title>Long read genome sequence of the mycoparasitic Pythium oligandrum ATCC 38472 isolated from sugarbeet rhizosphere.</title>
        <authorList>
            <person name="Gaulin E."/>
        </authorList>
    </citation>
    <scope>NUCLEOTIDE SEQUENCE</scope>
    <source>
        <strain evidence="5">ATCC 38472_TT</strain>
    </source>
</reference>
<dbReference type="SUPFAM" id="SSF56112">
    <property type="entry name" value="Protein kinase-like (PK-like)"/>
    <property type="match status" value="2"/>
</dbReference>
<dbReference type="Gene3D" id="1.25.40.20">
    <property type="entry name" value="Ankyrin repeat-containing domain"/>
    <property type="match status" value="1"/>
</dbReference>
<evidence type="ECO:0000313" key="5">
    <source>
        <dbReference type="EMBL" id="TMW61937.1"/>
    </source>
</evidence>
<gene>
    <name evidence="5" type="ORF">Poli38472_011000</name>
</gene>
<dbReference type="SUPFAM" id="SSF48403">
    <property type="entry name" value="Ankyrin repeat"/>
    <property type="match status" value="1"/>
</dbReference>
<evidence type="ECO:0000259" key="4">
    <source>
        <dbReference type="PROSITE" id="PS50011"/>
    </source>
</evidence>
<dbReference type="GO" id="GO:0004674">
    <property type="term" value="F:protein serine/threonine kinase activity"/>
    <property type="evidence" value="ECO:0007669"/>
    <property type="project" value="TreeGrafter"/>
</dbReference>
<dbReference type="PROSITE" id="PS50011">
    <property type="entry name" value="PROTEIN_KINASE_DOM"/>
    <property type="match status" value="2"/>
</dbReference>
<dbReference type="OrthoDB" id="346907at2759"/>
<accession>A0A8K1FJL5</accession>
<keyword evidence="2" id="KW-0040">ANK repeat</keyword>
<dbReference type="Gene3D" id="1.10.510.10">
    <property type="entry name" value="Transferase(Phosphotransferase) domain 1"/>
    <property type="match status" value="2"/>
</dbReference>
<comment type="similarity">
    <text evidence="1">Belongs to the protein kinase superfamily. TKL Ser/Thr protein kinase family.</text>
</comment>
<evidence type="ECO:0000313" key="6">
    <source>
        <dbReference type="Proteomes" id="UP000794436"/>
    </source>
</evidence>
<dbReference type="Pfam" id="PF12796">
    <property type="entry name" value="Ank_2"/>
    <property type="match status" value="1"/>
</dbReference>
<feature type="domain" description="Protein kinase" evidence="4">
    <location>
        <begin position="678"/>
        <end position="925"/>
    </location>
</feature>
<keyword evidence="6" id="KW-1185">Reference proteome</keyword>
<organism evidence="5 6">
    <name type="scientific">Pythium oligandrum</name>
    <name type="common">Mycoparasitic fungus</name>
    <dbReference type="NCBI Taxonomy" id="41045"/>
    <lineage>
        <taxon>Eukaryota</taxon>
        <taxon>Sar</taxon>
        <taxon>Stramenopiles</taxon>
        <taxon>Oomycota</taxon>
        <taxon>Peronosporomycetes</taxon>
        <taxon>Pythiales</taxon>
        <taxon>Pythiaceae</taxon>
        <taxon>Pythium</taxon>
    </lineage>
</organism>
<feature type="region of interest" description="Disordered" evidence="3">
    <location>
        <begin position="927"/>
        <end position="1004"/>
    </location>
</feature>
<feature type="repeat" description="ANK" evidence="2">
    <location>
        <begin position="567"/>
        <end position="599"/>
    </location>
</feature>
<dbReference type="PANTHER" id="PTHR44329:SF214">
    <property type="entry name" value="PROTEIN KINASE DOMAIN-CONTAINING PROTEIN"/>
    <property type="match status" value="1"/>
</dbReference>
<dbReference type="GO" id="GO:0005524">
    <property type="term" value="F:ATP binding"/>
    <property type="evidence" value="ECO:0007669"/>
    <property type="project" value="InterPro"/>
</dbReference>
<dbReference type="PROSITE" id="PS50297">
    <property type="entry name" value="ANK_REP_REGION"/>
    <property type="match status" value="2"/>
</dbReference>
<feature type="compositionally biased region" description="Basic and acidic residues" evidence="3">
    <location>
        <begin position="937"/>
        <end position="953"/>
    </location>
</feature>
<dbReference type="PROSITE" id="PS50088">
    <property type="entry name" value="ANK_REPEAT"/>
    <property type="match status" value="2"/>
</dbReference>
<dbReference type="InterPro" id="IPR036770">
    <property type="entry name" value="Ankyrin_rpt-contain_sf"/>
</dbReference>
<feature type="repeat" description="ANK" evidence="2">
    <location>
        <begin position="534"/>
        <end position="566"/>
    </location>
</feature>
<comment type="caution">
    <text evidence="5">The sequence shown here is derived from an EMBL/GenBank/DDBJ whole genome shotgun (WGS) entry which is preliminary data.</text>
</comment>
<evidence type="ECO:0000256" key="1">
    <source>
        <dbReference type="ARBA" id="ARBA00005843"/>
    </source>
</evidence>
<feature type="compositionally biased region" description="Polar residues" evidence="3">
    <location>
        <begin position="960"/>
        <end position="974"/>
    </location>
</feature>
<evidence type="ECO:0000256" key="3">
    <source>
        <dbReference type="SAM" id="MobiDB-lite"/>
    </source>
</evidence>
<dbReference type="InterPro" id="IPR001245">
    <property type="entry name" value="Ser-Thr/Tyr_kinase_cat_dom"/>
</dbReference>